<proteinExistence type="inferred from homology"/>
<keyword evidence="5" id="KW-1185">Reference proteome</keyword>
<comment type="caution">
    <text evidence="4">The sequence shown here is derived from an EMBL/GenBank/DDBJ whole genome shotgun (WGS) entry which is preliminary data.</text>
</comment>
<dbReference type="AlphaFoldDB" id="A0A9P5SGQ1"/>
<dbReference type="GO" id="GO:0006457">
    <property type="term" value="P:protein folding"/>
    <property type="evidence" value="ECO:0007669"/>
    <property type="project" value="TreeGrafter"/>
</dbReference>
<evidence type="ECO:0000256" key="2">
    <source>
        <dbReference type="SAM" id="MobiDB-lite"/>
    </source>
</evidence>
<feature type="compositionally biased region" description="Low complexity" evidence="2">
    <location>
        <begin position="129"/>
        <end position="138"/>
    </location>
</feature>
<dbReference type="SUPFAM" id="SSF49764">
    <property type="entry name" value="HSP20-like chaperones"/>
    <property type="match status" value="1"/>
</dbReference>
<evidence type="ECO:0000256" key="1">
    <source>
        <dbReference type="ARBA" id="ARBA00025733"/>
    </source>
</evidence>
<dbReference type="GO" id="GO:0051131">
    <property type="term" value="P:chaperone-mediated protein complex assembly"/>
    <property type="evidence" value="ECO:0007669"/>
    <property type="project" value="TreeGrafter"/>
</dbReference>
<sequence>MSLVPTVLWAQRADIIYLTVDIPDAKPEAEITEDKIDFKATDKDGKVYAFTLEFNKAIDTTGTILHATARNIRYTLKKKQGNDWWGRLTKGPKPRFVSTDFALWKDEDDEDDEPEATPDMGDMGGMGGMDLQALMAQMGQGGGAPGMDFGGSDSDEELEDVEDDDVPALETTEEAK</sequence>
<accession>A0A9P5SGQ1</accession>
<feature type="domain" description="CS" evidence="3">
    <location>
        <begin position="2"/>
        <end position="89"/>
    </location>
</feature>
<dbReference type="Pfam" id="PF04969">
    <property type="entry name" value="CS"/>
    <property type="match status" value="1"/>
</dbReference>
<evidence type="ECO:0000259" key="3">
    <source>
        <dbReference type="PROSITE" id="PS51203"/>
    </source>
</evidence>
<organism evidence="4 5">
    <name type="scientific">Podila minutissima</name>
    <dbReference type="NCBI Taxonomy" id="64525"/>
    <lineage>
        <taxon>Eukaryota</taxon>
        <taxon>Fungi</taxon>
        <taxon>Fungi incertae sedis</taxon>
        <taxon>Mucoromycota</taxon>
        <taxon>Mortierellomycotina</taxon>
        <taxon>Mortierellomycetes</taxon>
        <taxon>Mortierellales</taxon>
        <taxon>Mortierellaceae</taxon>
        <taxon>Podila</taxon>
    </lineage>
</organism>
<feature type="compositionally biased region" description="Acidic residues" evidence="2">
    <location>
        <begin position="106"/>
        <end position="116"/>
    </location>
</feature>
<feature type="compositionally biased region" description="Gly residues" evidence="2">
    <location>
        <begin position="139"/>
        <end position="149"/>
    </location>
</feature>
<evidence type="ECO:0000313" key="5">
    <source>
        <dbReference type="Proteomes" id="UP000696485"/>
    </source>
</evidence>
<name>A0A9P5SGQ1_9FUNG</name>
<dbReference type="Proteomes" id="UP000696485">
    <property type="component" value="Unassembled WGS sequence"/>
</dbReference>
<dbReference type="GO" id="GO:0051879">
    <property type="term" value="F:Hsp90 protein binding"/>
    <property type="evidence" value="ECO:0007669"/>
    <property type="project" value="InterPro"/>
</dbReference>
<dbReference type="InterPro" id="IPR045250">
    <property type="entry name" value="p23-like"/>
</dbReference>
<dbReference type="GO" id="GO:0051087">
    <property type="term" value="F:protein-folding chaperone binding"/>
    <property type="evidence" value="ECO:0007669"/>
    <property type="project" value="TreeGrafter"/>
</dbReference>
<dbReference type="GO" id="GO:0005829">
    <property type="term" value="C:cytosol"/>
    <property type="evidence" value="ECO:0007669"/>
    <property type="project" value="TreeGrafter"/>
</dbReference>
<dbReference type="CDD" id="cd06465">
    <property type="entry name" value="p23_hB-ind1_like"/>
    <property type="match status" value="1"/>
</dbReference>
<dbReference type="GO" id="GO:0005634">
    <property type="term" value="C:nucleus"/>
    <property type="evidence" value="ECO:0007669"/>
    <property type="project" value="TreeGrafter"/>
</dbReference>
<reference evidence="4" key="1">
    <citation type="journal article" date="2020" name="Fungal Divers.">
        <title>Resolving the Mortierellaceae phylogeny through synthesis of multi-gene phylogenetics and phylogenomics.</title>
        <authorList>
            <person name="Vandepol N."/>
            <person name="Liber J."/>
            <person name="Desiro A."/>
            <person name="Na H."/>
            <person name="Kennedy M."/>
            <person name="Barry K."/>
            <person name="Grigoriev I.V."/>
            <person name="Miller A.N."/>
            <person name="O'Donnell K."/>
            <person name="Stajich J.E."/>
            <person name="Bonito G."/>
        </authorList>
    </citation>
    <scope>NUCLEOTIDE SEQUENCE</scope>
    <source>
        <strain evidence="4">NVP1</strain>
    </source>
</reference>
<comment type="similarity">
    <text evidence="1">Belongs to the p23/wos2 family.</text>
</comment>
<dbReference type="PROSITE" id="PS51203">
    <property type="entry name" value="CS"/>
    <property type="match status" value="1"/>
</dbReference>
<dbReference type="PANTHER" id="PTHR22932:SF1">
    <property type="entry name" value="CO-CHAPERONE PROTEIN DAF-41"/>
    <property type="match status" value="1"/>
</dbReference>
<feature type="region of interest" description="Disordered" evidence="2">
    <location>
        <begin position="105"/>
        <end position="176"/>
    </location>
</feature>
<protein>
    <recommendedName>
        <fullName evidence="3">CS domain-containing protein</fullName>
    </recommendedName>
</protein>
<dbReference type="InterPro" id="IPR007052">
    <property type="entry name" value="CS_dom"/>
</dbReference>
<feature type="compositionally biased region" description="Acidic residues" evidence="2">
    <location>
        <begin position="153"/>
        <end position="167"/>
    </location>
</feature>
<evidence type="ECO:0000313" key="4">
    <source>
        <dbReference type="EMBL" id="KAF9329082.1"/>
    </source>
</evidence>
<dbReference type="InterPro" id="IPR008978">
    <property type="entry name" value="HSP20-like_chaperone"/>
</dbReference>
<dbReference type="Gene3D" id="2.60.40.790">
    <property type="match status" value="1"/>
</dbReference>
<gene>
    <name evidence="4" type="ORF">BG006_007831</name>
</gene>
<dbReference type="EMBL" id="JAAAUY010000507">
    <property type="protein sequence ID" value="KAF9329082.1"/>
    <property type="molecule type" value="Genomic_DNA"/>
</dbReference>
<dbReference type="PANTHER" id="PTHR22932">
    <property type="entry name" value="TELOMERASE-BINDING PROTEIN P23 HSP90 CO-CHAPERONE"/>
    <property type="match status" value="1"/>
</dbReference>